<comment type="subcellular location">
    <subcellularLocation>
        <location evidence="1">Peroxisome</location>
    </subcellularLocation>
</comment>
<evidence type="ECO:0000313" key="4">
    <source>
        <dbReference type="EMBL" id="MCW2310025.1"/>
    </source>
</evidence>
<dbReference type="PANTHER" id="PTHR43684">
    <property type="match status" value="1"/>
</dbReference>
<evidence type="ECO:0000313" key="5">
    <source>
        <dbReference type="Proteomes" id="UP001209755"/>
    </source>
</evidence>
<keyword evidence="2" id="KW-0576">Peroxisome</keyword>
<dbReference type="InterPro" id="IPR001753">
    <property type="entry name" value="Enoyl-CoA_hydra/iso"/>
</dbReference>
<accession>A0ABT3HI04</accession>
<dbReference type="NCBIfam" id="NF004681">
    <property type="entry name" value="PRK06023.1"/>
    <property type="match status" value="1"/>
</dbReference>
<keyword evidence="5" id="KW-1185">Reference proteome</keyword>
<dbReference type="EMBL" id="JAOQNS010000017">
    <property type="protein sequence ID" value="MCW2310025.1"/>
    <property type="molecule type" value="Genomic_DNA"/>
</dbReference>
<dbReference type="Proteomes" id="UP001209755">
    <property type="component" value="Unassembled WGS sequence"/>
</dbReference>
<dbReference type="InterPro" id="IPR051053">
    <property type="entry name" value="ECH/Chromodomain_protein"/>
</dbReference>
<reference evidence="5" key="1">
    <citation type="submission" date="2023-07" db="EMBL/GenBank/DDBJ databases">
        <title>Genome sequencing of Purple Non-Sulfur Bacteria from various extreme environments.</title>
        <authorList>
            <person name="Mayer M."/>
        </authorList>
    </citation>
    <scope>NUCLEOTIDE SEQUENCE [LARGE SCALE GENOMIC DNA]</scope>
    <source>
        <strain evidence="5">DSM 17935</strain>
    </source>
</reference>
<dbReference type="SUPFAM" id="SSF52096">
    <property type="entry name" value="ClpP/crotonase"/>
    <property type="match status" value="1"/>
</dbReference>
<protein>
    <submittedName>
        <fullName evidence="4">Enoyl-CoA hydratase/carnithine racemase</fullName>
    </submittedName>
</protein>
<evidence type="ECO:0000256" key="1">
    <source>
        <dbReference type="ARBA" id="ARBA00004275"/>
    </source>
</evidence>
<dbReference type="CDD" id="cd06558">
    <property type="entry name" value="crotonase-like"/>
    <property type="match status" value="1"/>
</dbReference>
<organism evidence="4 5">
    <name type="scientific">Rhodobium gokarnense</name>
    <dbReference type="NCBI Taxonomy" id="364296"/>
    <lineage>
        <taxon>Bacteria</taxon>
        <taxon>Pseudomonadati</taxon>
        <taxon>Pseudomonadota</taxon>
        <taxon>Alphaproteobacteria</taxon>
        <taxon>Hyphomicrobiales</taxon>
        <taxon>Rhodobiaceae</taxon>
        <taxon>Rhodobium</taxon>
    </lineage>
</organism>
<keyword evidence="3" id="KW-0413">Isomerase</keyword>
<proteinExistence type="predicted"/>
<dbReference type="RefSeq" id="WP_264603600.1">
    <property type="nucleotide sequence ID" value="NZ_JAOQNS010000017.1"/>
</dbReference>
<dbReference type="Pfam" id="PF00378">
    <property type="entry name" value="ECH_1"/>
    <property type="match status" value="1"/>
</dbReference>
<sequence length="250" mass="26938">MTEHIRIDREAGVQCLRLDRPEKKNAITNAMYETLTEGLRTGEQDEAVRVHLLAGVPGAFTAGNDIEDFLSFAEEGALGDAVIHFLKTLATVDKPMIAAVDGLAIGIGTTMLMHCDLVYASPNSVFRTPFLDLGLVPEAASSLLAPRLLGLPRAFELLCLGATFDAEQAHAAGLVNAVVRSDDVETQAFAAARELAAKPQAALTAARRLLRGDPMDVIARIEEEADLFRERLRSEEARTAFHSFLSGKPG</sequence>
<dbReference type="InterPro" id="IPR029045">
    <property type="entry name" value="ClpP/crotonase-like_dom_sf"/>
</dbReference>
<evidence type="ECO:0000256" key="3">
    <source>
        <dbReference type="ARBA" id="ARBA00023235"/>
    </source>
</evidence>
<dbReference type="PANTHER" id="PTHR43684:SF1">
    <property type="entry name" value="ENOYL-COA DELTA ISOMERASE 2"/>
    <property type="match status" value="1"/>
</dbReference>
<name>A0ABT3HI04_9HYPH</name>
<dbReference type="Gene3D" id="3.90.226.10">
    <property type="entry name" value="2-enoyl-CoA Hydratase, Chain A, domain 1"/>
    <property type="match status" value="1"/>
</dbReference>
<gene>
    <name evidence="4" type="ORF">M2319_004390</name>
</gene>
<evidence type="ECO:0000256" key="2">
    <source>
        <dbReference type="ARBA" id="ARBA00023140"/>
    </source>
</evidence>
<comment type="caution">
    <text evidence="4">The sequence shown here is derived from an EMBL/GenBank/DDBJ whole genome shotgun (WGS) entry which is preliminary data.</text>
</comment>